<dbReference type="InterPro" id="IPR001764">
    <property type="entry name" value="Glyco_hydro_3_N"/>
</dbReference>
<protein>
    <submittedName>
        <fullName evidence="5">Glycoside hydrolase family 3 protein</fullName>
        <ecNumber evidence="5">3.2.1.-</ecNumber>
    </submittedName>
</protein>
<evidence type="ECO:0000256" key="1">
    <source>
        <dbReference type="ARBA" id="ARBA00005336"/>
    </source>
</evidence>
<comment type="caution">
    <text evidence="5">The sequence shown here is derived from an EMBL/GenBank/DDBJ whole genome shotgun (WGS) entry which is preliminary data.</text>
</comment>
<name>A0ABW7A4J1_9ACTN</name>
<dbReference type="Proteomes" id="UP001603978">
    <property type="component" value="Unassembled WGS sequence"/>
</dbReference>
<keyword evidence="6" id="KW-1185">Reference proteome</keyword>
<evidence type="ECO:0000256" key="3">
    <source>
        <dbReference type="ARBA" id="ARBA00023295"/>
    </source>
</evidence>
<dbReference type="SUPFAM" id="SSF51445">
    <property type="entry name" value="(Trans)glycosidases"/>
    <property type="match status" value="1"/>
</dbReference>
<evidence type="ECO:0000256" key="2">
    <source>
        <dbReference type="ARBA" id="ARBA00022801"/>
    </source>
</evidence>
<dbReference type="Pfam" id="PF00933">
    <property type="entry name" value="Glyco_hydro_3"/>
    <property type="match status" value="1"/>
</dbReference>
<gene>
    <name evidence="5" type="ORF">ACFLIM_03530</name>
</gene>
<dbReference type="RefSeq" id="WP_393161814.1">
    <property type="nucleotide sequence ID" value="NZ_JBICRM010000002.1"/>
</dbReference>
<evidence type="ECO:0000313" key="6">
    <source>
        <dbReference type="Proteomes" id="UP001603978"/>
    </source>
</evidence>
<dbReference type="PANTHER" id="PTHR30480">
    <property type="entry name" value="BETA-HEXOSAMINIDASE-RELATED"/>
    <property type="match status" value="1"/>
</dbReference>
<dbReference type="EMBL" id="JBICRM010000002">
    <property type="protein sequence ID" value="MFG1702243.1"/>
    <property type="molecule type" value="Genomic_DNA"/>
</dbReference>
<dbReference type="GO" id="GO:0016798">
    <property type="term" value="F:hydrolase activity, acting on glycosyl bonds"/>
    <property type="evidence" value="ECO:0007669"/>
    <property type="project" value="UniProtKB-KW"/>
</dbReference>
<evidence type="ECO:0000313" key="5">
    <source>
        <dbReference type="EMBL" id="MFG1702243.1"/>
    </source>
</evidence>
<proteinExistence type="inferred from homology"/>
<dbReference type="InterPro" id="IPR036962">
    <property type="entry name" value="Glyco_hydro_3_N_sf"/>
</dbReference>
<evidence type="ECO:0000259" key="4">
    <source>
        <dbReference type="Pfam" id="PF00933"/>
    </source>
</evidence>
<keyword evidence="3 5" id="KW-0326">Glycosidase</keyword>
<dbReference type="InterPro" id="IPR017853">
    <property type="entry name" value="GH"/>
</dbReference>
<keyword evidence="2 5" id="KW-0378">Hydrolase</keyword>
<dbReference type="PANTHER" id="PTHR30480:SF16">
    <property type="entry name" value="GLYCOSIDE HYDROLASE FAMILY 3 DOMAIN PROTEIN"/>
    <property type="match status" value="1"/>
</dbReference>
<dbReference type="Gene3D" id="3.20.20.300">
    <property type="entry name" value="Glycoside hydrolase, family 3, N-terminal domain"/>
    <property type="match status" value="1"/>
</dbReference>
<feature type="domain" description="Glycoside hydrolase family 3 N-terminal" evidence="4">
    <location>
        <begin position="35"/>
        <end position="323"/>
    </location>
</feature>
<dbReference type="InterPro" id="IPR050226">
    <property type="entry name" value="NagZ_Beta-hexosaminidase"/>
</dbReference>
<comment type="similarity">
    <text evidence="1">Belongs to the glycosyl hydrolase 3 family.</text>
</comment>
<reference evidence="5 6" key="1">
    <citation type="submission" date="2024-10" db="EMBL/GenBank/DDBJ databases">
        <authorList>
            <person name="Topkara A.R."/>
            <person name="Saygin H."/>
        </authorList>
    </citation>
    <scope>NUCLEOTIDE SEQUENCE [LARGE SCALE GENOMIC DNA]</scope>
    <source>
        <strain evidence="5 6">M3C6</strain>
    </source>
</reference>
<dbReference type="EC" id="3.2.1.-" evidence="5"/>
<sequence>MPLSGDLLRLADAVLFPGFAGHTPPDWLRRRLGDGLAGVVLFSRNIADPAQVARLTAALRAENPSVLVGTDEESGEVTRLEVATGSSRPGGYALGVVDDVGLTEAVARDLGGDLATAGITIDFAPSADVNSNPDNPVIGLRAFGADPALVSRHTRAFVRGLQSAGVVACAKHFPGHGDTSVDSHHGVPEVAQDGIEDALLPFREAIKEGVKAVMTGHLLVPSYDAELPATLSPKVLTGLLREELGFEGMIITDGIEMAAVSGAYGIGGASARAIAAGADAICVGGERADEATAAGIRDAIAAAVTQGLLPEERLADAARRVRELAAWTTSSGSPVPEDGYLGLTAARRAIRITRRSTAPVLPLTTAAHVVELAPEMNLAIDKSTPWGVGEPLARLLPGTAITRLVAGEATGAALEHLIAEAARRPLVVVVRDAHRYAWQGEALRHLLSARPDAVVVEMGLPARSDLGAVHIATYGSARVCGQAAAEALTGAL</sequence>
<organism evidence="5 6">
    <name type="scientific">Nonomuraea marmarensis</name>
    <dbReference type="NCBI Taxonomy" id="3351344"/>
    <lineage>
        <taxon>Bacteria</taxon>
        <taxon>Bacillati</taxon>
        <taxon>Actinomycetota</taxon>
        <taxon>Actinomycetes</taxon>
        <taxon>Streptosporangiales</taxon>
        <taxon>Streptosporangiaceae</taxon>
        <taxon>Nonomuraea</taxon>
    </lineage>
</organism>
<accession>A0ABW7A4J1</accession>